<dbReference type="PANTHER" id="PTHR14493">
    <property type="entry name" value="UNKEMPT FAMILY MEMBER"/>
    <property type="match status" value="1"/>
</dbReference>
<organism evidence="8 9">
    <name type="scientific">Chlorella vulgaris</name>
    <name type="common">Green alga</name>
    <dbReference type="NCBI Taxonomy" id="3077"/>
    <lineage>
        <taxon>Eukaryota</taxon>
        <taxon>Viridiplantae</taxon>
        <taxon>Chlorophyta</taxon>
        <taxon>core chlorophytes</taxon>
        <taxon>Trebouxiophyceae</taxon>
        <taxon>Chlorellales</taxon>
        <taxon>Chlorellaceae</taxon>
        <taxon>Chlorella clade</taxon>
        <taxon>Chlorella</taxon>
    </lineage>
</organism>
<name>A0A9D4YWT5_CHLVU</name>
<keyword evidence="4" id="KW-0238">DNA-binding</keyword>
<evidence type="ECO:0000256" key="6">
    <source>
        <dbReference type="SAM" id="MobiDB-lite"/>
    </source>
</evidence>
<dbReference type="OrthoDB" id="749011at2759"/>
<keyword evidence="9" id="KW-1185">Reference proteome</keyword>
<feature type="domain" description="C3H1-type" evidence="7">
    <location>
        <begin position="92"/>
        <end position="119"/>
    </location>
</feature>
<reference evidence="8" key="2">
    <citation type="submission" date="2020-11" db="EMBL/GenBank/DDBJ databases">
        <authorList>
            <person name="Cecchin M."/>
            <person name="Marcolungo L."/>
            <person name="Rossato M."/>
            <person name="Girolomoni L."/>
            <person name="Cosentino E."/>
            <person name="Cuine S."/>
            <person name="Li-Beisson Y."/>
            <person name="Delledonne M."/>
            <person name="Ballottari M."/>
        </authorList>
    </citation>
    <scope>NUCLEOTIDE SEQUENCE</scope>
    <source>
        <strain evidence="8">211/11P</strain>
        <tissue evidence="8">Whole cell</tissue>
    </source>
</reference>
<evidence type="ECO:0000256" key="2">
    <source>
        <dbReference type="ARBA" id="ARBA00022771"/>
    </source>
</evidence>
<evidence type="ECO:0000256" key="4">
    <source>
        <dbReference type="ARBA" id="ARBA00023125"/>
    </source>
</evidence>
<sequence>MYQGLQPALEEDLYASDAAAFAAAAATGLNCADESLPYSTSELNAPEYSTDDFRMYQFKVARCSKRYVHDWRACPFAHPTENARRRDPRHVKYLPVPCPDYKRGICLRGDSCTYSHGVYECWLHPAKYRTQLCKEGPNCRRPVCFFAHSVLDLRQPSHFAANGSGGHAPPQQQSAPAGDSMRQANMAAALLHQQQQAAAAAAAASRLSTDSAFSRLSSEEMMNNIQDSRSPAEVAALVAAPAHNGNGAASLLSRSPASRQSVNSSLSRASSSGTRPTGSAPHSPERSGSPPNAVPARTSEPTATAASEAAAALAVLTQQQASAAQAAAAVATTQAMLKAGADGSLPPRMSLDSLLAARQQAAGWTGNGPAPAPPTAAEALATAGAAALPLNEQPFPSGNAPRMSNAVARKLGLAPQRASLDTRLTKMRGVATPPRSSIDGILHALQQTNARSSVDQHQQQQQAAMLQHAMHNPQLQGMGGINGAVAMQPQINGFGGPSGYVPAGHFAPQPGHGHPAGPDGSMALHPALLSLVAAQMVPPMHASGMPAMAPPSGVPNGMHSGLGGQHGGDANMAALMDSLHGWQLNGGNGGGPHHSMAQRAASMDGLGGMAAAQVMHSAQSGAYYEPKGIWGSQEAINNQAGAES</sequence>
<accession>A0A9D4YWT5</accession>
<keyword evidence="2 5" id="KW-0863">Zinc-finger</keyword>
<evidence type="ECO:0000313" key="8">
    <source>
        <dbReference type="EMBL" id="KAI3430482.1"/>
    </source>
</evidence>
<dbReference type="Pfam" id="PF25512">
    <property type="entry name" value="zf-CCCH_AtC3H23"/>
    <property type="match status" value="1"/>
</dbReference>
<evidence type="ECO:0000256" key="5">
    <source>
        <dbReference type="PROSITE-ProRule" id="PRU00723"/>
    </source>
</evidence>
<feature type="region of interest" description="Disordered" evidence="6">
    <location>
        <begin position="248"/>
        <end position="305"/>
    </location>
</feature>
<feature type="compositionally biased region" description="Low complexity" evidence="6">
    <location>
        <begin position="248"/>
        <end position="275"/>
    </location>
</feature>
<dbReference type="InterPro" id="IPR036855">
    <property type="entry name" value="Znf_CCCH_sf"/>
</dbReference>
<feature type="zinc finger region" description="C3H1-type" evidence="5">
    <location>
        <begin position="92"/>
        <end position="119"/>
    </location>
</feature>
<dbReference type="Pfam" id="PF00642">
    <property type="entry name" value="zf-CCCH"/>
    <property type="match status" value="1"/>
</dbReference>
<dbReference type="GO" id="GO:0003677">
    <property type="term" value="F:DNA binding"/>
    <property type="evidence" value="ECO:0007669"/>
    <property type="project" value="UniProtKB-KW"/>
</dbReference>
<evidence type="ECO:0000259" key="7">
    <source>
        <dbReference type="PROSITE" id="PS50103"/>
    </source>
</evidence>
<dbReference type="SUPFAM" id="SSF90229">
    <property type="entry name" value="CCCH zinc finger"/>
    <property type="match status" value="1"/>
</dbReference>
<dbReference type="PANTHER" id="PTHR14493:SF50">
    <property type="entry name" value="RING FINGER PROTEIN UNKEMPT"/>
    <property type="match status" value="1"/>
</dbReference>
<dbReference type="GO" id="GO:0008270">
    <property type="term" value="F:zinc ion binding"/>
    <property type="evidence" value="ECO:0007669"/>
    <property type="project" value="UniProtKB-KW"/>
</dbReference>
<protein>
    <recommendedName>
        <fullName evidence="7">C3H1-type domain-containing protein</fullName>
    </recommendedName>
</protein>
<dbReference type="Proteomes" id="UP001055712">
    <property type="component" value="Unassembled WGS sequence"/>
</dbReference>
<keyword evidence="3 5" id="KW-0862">Zinc</keyword>
<proteinExistence type="predicted"/>
<dbReference type="SMART" id="SM00356">
    <property type="entry name" value="ZnF_C3H1"/>
    <property type="match status" value="2"/>
</dbReference>
<dbReference type="Gene3D" id="3.30.1370.210">
    <property type="match status" value="1"/>
</dbReference>
<evidence type="ECO:0000256" key="3">
    <source>
        <dbReference type="ARBA" id="ARBA00022833"/>
    </source>
</evidence>
<dbReference type="PROSITE" id="PS50103">
    <property type="entry name" value="ZF_C3H1"/>
    <property type="match status" value="1"/>
</dbReference>
<dbReference type="InterPro" id="IPR045234">
    <property type="entry name" value="Unkempt-like"/>
</dbReference>
<gene>
    <name evidence="8" type="ORF">D9Q98_005077</name>
</gene>
<dbReference type="InterPro" id="IPR000571">
    <property type="entry name" value="Znf_CCCH"/>
</dbReference>
<comment type="caution">
    <text evidence="8">The sequence shown here is derived from an EMBL/GenBank/DDBJ whole genome shotgun (WGS) entry which is preliminary data.</text>
</comment>
<keyword evidence="1 5" id="KW-0479">Metal-binding</keyword>
<reference evidence="8" key="1">
    <citation type="journal article" date="2019" name="Plant J.">
        <title>Chlorella vulgaris genome assembly and annotation reveals the molecular basis for metabolic acclimation to high light conditions.</title>
        <authorList>
            <person name="Cecchin M."/>
            <person name="Marcolungo L."/>
            <person name="Rossato M."/>
            <person name="Girolomoni L."/>
            <person name="Cosentino E."/>
            <person name="Cuine S."/>
            <person name="Li-Beisson Y."/>
            <person name="Delledonne M."/>
            <person name="Ballottari M."/>
        </authorList>
    </citation>
    <scope>NUCLEOTIDE SEQUENCE</scope>
    <source>
        <strain evidence="8">211/11P</strain>
    </source>
</reference>
<dbReference type="AlphaFoldDB" id="A0A9D4YWT5"/>
<dbReference type="EMBL" id="SIDB01000007">
    <property type="protein sequence ID" value="KAI3430482.1"/>
    <property type="molecule type" value="Genomic_DNA"/>
</dbReference>
<feature type="region of interest" description="Disordered" evidence="6">
    <location>
        <begin position="157"/>
        <end position="180"/>
    </location>
</feature>
<evidence type="ECO:0000313" key="9">
    <source>
        <dbReference type="Proteomes" id="UP001055712"/>
    </source>
</evidence>
<evidence type="ECO:0000256" key="1">
    <source>
        <dbReference type="ARBA" id="ARBA00022723"/>
    </source>
</evidence>
<dbReference type="InterPro" id="IPR057444">
    <property type="entry name" value="Znf-CCCH_AtC3H23-like"/>
</dbReference>